<dbReference type="OrthoDB" id="9985428at2759"/>
<dbReference type="InterPro" id="IPR019261">
    <property type="entry name" value="PARG_cat_microbial"/>
</dbReference>
<sequence>MQGKMPIPKAVRERRAALAEIAKETKAALPGILQQLPHLDASSSENLSLDELPPLDPSQCPKFTVPGKSNIYGTRVVVVNQDTFDAAIAMPASVVAPQEGDMAIPENERRNTRVAVLNLASDKKPGGGWLNGSVAQEEALCYRSSLYLSLHKEYYPWSPLTAIYTPDVVIIRSSMREGHELFLGSGPSSTTSVITIPSSTAATTPNTSTTAPTTPRSLPVVSVISAAALRSPPLNDAKTGFKYNADRSLTKKKMRMVLRIAAREGHELLVLGAMGCGAFHNPPEDVAACWLDVLEEEEFRGGWFRGVWFAVLDKRGEGNGAVFERVLG</sequence>
<dbReference type="InterPro" id="IPR012664">
    <property type="entry name" value="CHP02452"/>
</dbReference>
<dbReference type="Gene3D" id="3.40.220.10">
    <property type="entry name" value="Leucine Aminopeptidase, subunit E, domain 1"/>
    <property type="match status" value="1"/>
</dbReference>
<dbReference type="SUPFAM" id="SSF52949">
    <property type="entry name" value="Macro domain-like"/>
    <property type="match status" value="1"/>
</dbReference>
<comment type="caution">
    <text evidence="2">The sequence shown here is derived from an EMBL/GenBank/DDBJ whole genome shotgun (WGS) entry which is preliminary data.</text>
</comment>
<dbReference type="EMBL" id="MCFJ01000005">
    <property type="protein sequence ID" value="ORY66458.1"/>
    <property type="molecule type" value="Genomic_DNA"/>
</dbReference>
<name>A0A1Y2E4H1_9PEZI</name>
<dbReference type="InterPro" id="IPR043472">
    <property type="entry name" value="Macro_dom-like"/>
</dbReference>
<proteinExistence type="predicted"/>
<evidence type="ECO:0000259" key="1">
    <source>
        <dbReference type="Pfam" id="PF10021"/>
    </source>
</evidence>
<keyword evidence="3" id="KW-1185">Reference proteome</keyword>
<accession>A0A1Y2E4H1</accession>
<dbReference type="NCBIfam" id="TIGR02452">
    <property type="entry name" value="TIGR02452 family protein"/>
    <property type="match status" value="2"/>
</dbReference>
<dbReference type="PANTHER" id="PTHR35596">
    <property type="entry name" value="DUF2263 DOMAIN-CONTAINING PROTEIN"/>
    <property type="match status" value="1"/>
</dbReference>
<dbReference type="AlphaFoldDB" id="A0A1Y2E4H1"/>
<dbReference type="InParanoid" id="A0A1Y2E4H1"/>
<dbReference type="Proteomes" id="UP000193689">
    <property type="component" value="Unassembled WGS sequence"/>
</dbReference>
<feature type="non-terminal residue" evidence="2">
    <location>
        <position position="328"/>
    </location>
</feature>
<feature type="domain" description="Microbial-type PARG catalytic" evidence="1">
    <location>
        <begin position="68"/>
        <end position="172"/>
    </location>
</feature>
<protein>
    <recommendedName>
        <fullName evidence="1">Microbial-type PARG catalytic domain-containing protein</fullName>
    </recommendedName>
</protein>
<dbReference type="PANTHER" id="PTHR35596:SF1">
    <property type="entry name" value="MICROBIAL-TYPE PARG CATALYTIC DOMAIN-CONTAINING PROTEIN"/>
    <property type="match status" value="1"/>
</dbReference>
<dbReference type="Pfam" id="PF10021">
    <property type="entry name" value="PARG_cat_microb"/>
    <property type="match status" value="1"/>
</dbReference>
<dbReference type="STRING" id="1141098.A0A1Y2E4H1"/>
<organism evidence="2 3">
    <name type="scientific">Pseudomassariella vexata</name>
    <dbReference type="NCBI Taxonomy" id="1141098"/>
    <lineage>
        <taxon>Eukaryota</taxon>
        <taxon>Fungi</taxon>
        <taxon>Dikarya</taxon>
        <taxon>Ascomycota</taxon>
        <taxon>Pezizomycotina</taxon>
        <taxon>Sordariomycetes</taxon>
        <taxon>Xylariomycetidae</taxon>
        <taxon>Amphisphaeriales</taxon>
        <taxon>Pseudomassariaceae</taxon>
        <taxon>Pseudomassariella</taxon>
    </lineage>
</organism>
<evidence type="ECO:0000313" key="3">
    <source>
        <dbReference type="Proteomes" id="UP000193689"/>
    </source>
</evidence>
<evidence type="ECO:0000313" key="2">
    <source>
        <dbReference type="EMBL" id="ORY66458.1"/>
    </source>
</evidence>
<reference evidence="2 3" key="1">
    <citation type="submission" date="2016-07" db="EMBL/GenBank/DDBJ databases">
        <title>Pervasive Adenine N6-methylation of Active Genes in Fungi.</title>
        <authorList>
            <consortium name="DOE Joint Genome Institute"/>
            <person name="Mondo S.J."/>
            <person name="Dannebaum R.O."/>
            <person name="Kuo R.C."/>
            <person name="Labutti K."/>
            <person name="Haridas S."/>
            <person name="Kuo A."/>
            <person name="Salamov A."/>
            <person name="Ahrendt S.R."/>
            <person name="Lipzen A."/>
            <person name="Sullivan W."/>
            <person name="Andreopoulos W.B."/>
            <person name="Clum A."/>
            <person name="Lindquist E."/>
            <person name="Daum C."/>
            <person name="Ramamoorthy G.K."/>
            <person name="Gryganskyi A."/>
            <person name="Culley D."/>
            <person name="Magnuson J.K."/>
            <person name="James T.Y."/>
            <person name="O'Malley M.A."/>
            <person name="Stajich J.E."/>
            <person name="Spatafora J.W."/>
            <person name="Visel A."/>
            <person name="Grigoriev I.V."/>
        </authorList>
    </citation>
    <scope>NUCLEOTIDE SEQUENCE [LARGE SCALE GENOMIC DNA]</scope>
    <source>
        <strain evidence="2 3">CBS 129021</strain>
    </source>
</reference>
<dbReference type="GeneID" id="63778911"/>
<gene>
    <name evidence="2" type="ORF">BCR38DRAFT_465336</name>
</gene>
<dbReference type="RefSeq" id="XP_040717422.1">
    <property type="nucleotide sequence ID" value="XM_040862699.1"/>
</dbReference>